<organism evidence="2 3">
    <name type="scientific">Algoriphagus kandeliae</name>
    <dbReference type="NCBI Taxonomy" id="2562278"/>
    <lineage>
        <taxon>Bacteria</taxon>
        <taxon>Pseudomonadati</taxon>
        <taxon>Bacteroidota</taxon>
        <taxon>Cytophagia</taxon>
        <taxon>Cytophagales</taxon>
        <taxon>Cyclobacteriaceae</taxon>
        <taxon>Algoriphagus</taxon>
    </lineage>
</organism>
<dbReference type="AlphaFoldDB" id="A0A4Y9QT84"/>
<sequence>MADTYHQIFVHLIFAVKGRRSLLKKEFRQDFFRVLSSKVKNLGHFPIIVNGMSDHVHCLIGLNPNQKLSDLVRDLKTKSNQFLRDKDWVAGRFEWQTGYGAFSYSKSQINTVYKYILNQEEHHRKLSFKQEYIGFLKKFEIEFKEDYLFEFYPEE</sequence>
<comment type="caution">
    <text evidence="2">The sequence shown here is derived from an EMBL/GenBank/DDBJ whole genome shotgun (WGS) entry which is preliminary data.</text>
</comment>
<evidence type="ECO:0000313" key="3">
    <source>
        <dbReference type="Proteomes" id="UP000297647"/>
    </source>
</evidence>
<proteinExistence type="predicted"/>
<dbReference type="OrthoDB" id="9797997at2"/>
<dbReference type="GO" id="GO:0004803">
    <property type="term" value="F:transposase activity"/>
    <property type="evidence" value="ECO:0007669"/>
    <property type="project" value="InterPro"/>
</dbReference>
<dbReference type="Pfam" id="PF01797">
    <property type="entry name" value="Y1_Tnp"/>
    <property type="match status" value="1"/>
</dbReference>
<dbReference type="Proteomes" id="UP000297647">
    <property type="component" value="Unassembled WGS sequence"/>
</dbReference>
<dbReference type="SUPFAM" id="SSF143422">
    <property type="entry name" value="Transposase IS200-like"/>
    <property type="match status" value="1"/>
</dbReference>
<dbReference type="PANTHER" id="PTHR33360:SF2">
    <property type="entry name" value="TRANSPOSASE FOR INSERTION SEQUENCE ELEMENT IS200"/>
    <property type="match status" value="1"/>
</dbReference>
<dbReference type="PANTHER" id="PTHR33360">
    <property type="entry name" value="TRANSPOSASE FOR INSERTION SEQUENCE ELEMENT IS200"/>
    <property type="match status" value="1"/>
</dbReference>
<accession>A0A4Y9QT84</accession>
<dbReference type="EMBL" id="SPSB01000003">
    <property type="protein sequence ID" value="TFV94135.1"/>
    <property type="molecule type" value="Genomic_DNA"/>
</dbReference>
<dbReference type="GO" id="GO:0006313">
    <property type="term" value="P:DNA transposition"/>
    <property type="evidence" value="ECO:0007669"/>
    <property type="project" value="InterPro"/>
</dbReference>
<dbReference type="InterPro" id="IPR002686">
    <property type="entry name" value="Transposase_17"/>
</dbReference>
<feature type="domain" description="Transposase IS200-like" evidence="1">
    <location>
        <begin position="5"/>
        <end position="119"/>
    </location>
</feature>
<evidence type="ECO:0000313" key="2">
    <source>
        <dbReference type="EMBL" id="TFV94135.1"/>
    </source>
</evidence>
<dbReference type="SMART" id="SM01321">
    <property type="entry name" value="Y1_Tnp"/>
    <property type="match status" value="1"/>
</dbReference>
<evidence type="ECO:0000259" key="1">
    <source>
        <dbReference type="SMART" id="SM01321"/>
    </source>
</evidence>
<name>A0A4Y9QT84_9BACT</name>
<keyword evidence="3" id="KW-1185">Reference proteome</keyword>
<dbReference type="NCBIfam" id="NF033573">
    <property type="entry name" value="transpos_IS200"/>
    <property type="match status" value="1"/>
</dbReference>
<reference evidence="2 3" key="1">
    <citation type="submission" date="2019-03" db="EMBL/GenBank/DDBJ databases">
        <title>Algoriphagus sp. nov, a new strain isolated from root system soil of mangrove plant Kandelia.</title>
        <authorList>
            <person name="Yin Q."/>
            <person name="Wang K."/>
            <person name="Song Z."/>
        </authorList>
    </citation>
    <scope>NUCLEOTIDE SEQUENCE [LARGE SCALE GENOMIC DNA]</scope>
    <source>
        <strain evidence="2 3">XY-J91</strain>
    </source>
</reference>
<protein>
    <submittedName>
        <fullName evidence="2">IS200/IS605 family transposase</fullName>
    </submittedName>
</protein>
<gene>
    <name evidence="2" type="primary">tnpA</name>
    <name evidence="2" type="ORF">E4S40_08835</name>
</gene>
<dbReference type="Gene3D" id="3.30.70.1290">
    <property type="entry name" value="Transposase IS200-like"/>
    <property type="match status" value="1"/>
</dbReference>
<dbReference type="RefSeq" id="WP_135073174.1">
    <property type="nucleotide sequence ID" value="NZ_SPSB01000003.1"/>
</dbReference>
<dbReference type="GO" id="GO:0003677">
    <property type="term" value="F:DNA binding"/>
    <property type="evidence" value="ECO:0007669"/>
    <property type="project" value="InterPro"/>
</dbReference>
<dbReference type="InterPro" id="IPR036515">
    <property type="entry name" value="Transposase_17_sf"/>
</dbReference>